<reference evidence="9 10" key="1">
    <citation type="submission" date="2017-08" db="EMBL/GenBank/DDBJ databases">
        <title>Acidophilic green algal genome provides insights into adaptation to an acidic environment.</title>
        <authorList>
            <person name="Hirooka S."/>
            <person name="Hirose Y."/>
            <person name="Kanesaki Y."/>
            <person name="Higuchi S."/>
            <person name="Fujiwara T."/>
            <person name="Onuma R."/>
            <person name="Era A."/>
            <person name="Ohbayashi R."/>
            <person name="Uzuka A."/>
            <person name="Nozaki H."/>
            <person name="Yoshikawa H."/>
            <person name="Miyagishima S.Y."/>
        </authorList>
    </citation>
    <scope>NUCLEOTIDE SEQUENCE [LARGE SCALE GENOMIC DNA]</scope>
    <source>
        <strain evidence="9 10">NIES-2499</strain>
    </source>
</reference>
<feature type="compositionally biased region" description="Polar residues" evidence="6">
    <location>
        <begin position="569"/>
        <end position="578"/>
    </location>
</feature>
<dbReference type="InterPro" id="IPR036236">
    <property type="entry name" value="Znf_C2H2_sf"/>
</dbReference>
<dbReference type="PANTHER" id="PTHR45495">
    <property type="entry name" value="DNAJ PROTEIN JJJ1 HOMOLOG"/>
    <property type="match status" value="1"/>
</dbReference>
<dbReference type="SUPFAM" id="SSF46565">
    <property type="entry name" value="Chaperone J-domain"/>
    <property type="match status" value="1"/>
</dbReference>
<feature type="domain" description="J" evidence="7">
    <location>
        <begin position="6"/>
        <end position="72"/>
    </location>
</feature>
<organism evidence="9 10">
    <name type="scientific">Chlamydomonas eustigma</name>
    <dbReference type="NCBI Taxonomy" id="1157962"/>
    <lineage>
        <taxon>Eukaryota</taxon>
        <taxon>Viridiplantae</taxon>
        <taxon>Chlorophyta</taxon>
        <taxon>core chlorophytes</taxon>
        <taxon>Chlorophyceae</taxon>
        <taxon>CS clade</taxon>
        <taxon>Chlamydomonadales</taxon>
        <taxon>Chlamydomonadaceae</taxon>
        <taxon>Chlamydomonas</taxon>
    </lineage>
</organism>
<keyword evidence="5" id="KW-0175">Coiled coil</keyword>
<dbReference type="Gene3D" id="1.10.287.110">
    <property type="entry name" value="DnaJ domain"/>
    <property type="match status" value="1"/>
</dbReference>
<evidence type="ECO:0000259" key="8">
    <source>
        <dbReference type="PROSITE" id="PS50157"/>
    </source>
</evidence>
<dbReference type="SMART" id="SM00355">
    <property type="entry name" value="ZnF_C2H2"/>
    <property type="match status" value="2"/>
</dbReference>
<proteinExistence type="predicted"/>
<keyword evidence="3" id="KW-0862">Zinc</keyword>
<feature type="compositionally biased region" description="Basic residues" evidence="6">
    <location>
        <begin position="641"/>
        <end position="652"/>
    </location>
</feature>
<evidence type="ECO:0000313" key="9">
    <source>
        <dbReference type="EMBL" id="GAX82273.1"/>
    </source>
</evidence>
<dbReference type="InterPro" id="IPR018253">
    <property type="entry name" value="DnaJ_domain_CS"/>
</dbReference>
<gene>
    <name evidence="9" type="ORF">CEUSTIGMA_g9702.t1</name>
</gene>
<dbReference type="CDD" id="cd06257">
    <property type="entry name" value="DnaJ"/>
    <property type="match status" value="1"/>
</dbReference>
<feature type="coiled-coil region" evidence="5">
    <location>
        <begin position="201"/>
        <end position="277"/>
    </location>
</feature>
<dbReference type="Gene3D" id="3.30.160.60">
    <property type="entry name" value="Classic Zinc Finger"/>
    <property type="match status" value="1"/>
</dbReference>
<evidence type="ECO:0000256" key="1">
    <source>
        <dbReference type="ARBA" id="ARBA00022723"/>
    </source>
</evidence>
<feature type="domain" description="C2H2-type" evidence="8">
    <location>
        <begin position="307"/>
        <end position="336"/>
    </location>
</feature>
<dbReference type="Pfam" id="PF12171">
    <property type="entry name" value="zf-C2H2_jaz"/>
    <property type="match status" value="1"/>
</dbReference>
<accession>A0A250XGU6</accession>
<dbReference type="InterPro" id="IPR022755">
    <property type="entry name" value="Znf_C2H2_jaz"/>
</dbReference>
<feature type="compositionally biased region" description="Low complexity" evidence="6">
    <location>
        <begin position="579"/>
        <end position="595"/>
    </location>
</feature>
<evidence type="ECO:0000256" key="5">
    <source>
        <dbReference type="SAM" id="Coils"/>
    </source>
</evidence>
<feature type="region of interest" description="Disordered" evidence="6">
    <location>
        <begin position="366"/>
        <end position="457"/>
    </location>
</feature>
<evidence type="ECO:0008006" key="11">
    <source>
        <dbReference type="Google" id="ProtNLM"/>
    </source>
</evidence>
<feature type="compositionally biased region" description="Polar residues" evidence="6">
    <location>
        <begin position="367"/>
        <end position="376"/>
    </location>
</feature>
<dbReference type="Pfam" id="PF21884">
    <property type="entry name" value="ZUO1-like_ZHD"/>
    <property type="match status" value="1"/>
</dbReference>
<dbReference type="InterPro" id="IPR044648">
    <property type="entry name" value="JJJ1_plant"/>
</dbReference>
<dbReference type="SMART" id="SM00451">
    <property type="entry name" value="ZnF_U1"/>
    <property type="match status" value="1"/>
</dbReference>
<dbReference type="InterPro" id="IPR013087">
    <property type="entry name" value="Znf_C2H2_type"/>
</dbReference>
<evidence type="ECO:0000256" key="2">
    <source>
        <dbReference type="ARBA" id="ARBA00022771"/>
    </source>
</evidence>
<feature type="compositionally biased region" description="Basic residues" evidence="6">
    <location>
        <begin position="720"/>
        <end position="732"/>
    </location>
</feature>
<dbReference type="PROSITE" id="PS00028">
    <property type="entry name" value="ZINC_FINGER_C2H2_1"/>
    <property type="match status" value="2"/>
</dbReference>
<evidence type="ECO:0000313" key="10">
    <source>
        <dbReference type="Proteomes" id="UP000232323"/>
    </source>
</evidence>
<dbReference type="GO" id="GO:0003676">
    <property type="term" value="F:nucleic acid binding"/>
    <property type="evidence" value="ECO:0007669"/>
    <property type="project" value="InterPro"/>
</dbReference>
<protein>
    <recommendedName>
        <fullName evidence="11">J domain-containing protein</fullName>
    </recommendedName>
</protein>
<comment type="caution">
    <text evidence="9">The sequence shown here is derived from an EMBL/GenBank/DDBJ whole genome shotgun (WGS) entry which is preliminary data.</text>
</comment>
<feature type="domain" description="C2H2-type" evidence="8">
    <location>
        <begin position="747"/>
        <end position="776"/>
    </location>
</feature>
<dbReference type="Pfam" id="PF00226">
    <property type="entry name" value="DnaJ"/>
    <property type="match status" value="1"/>
</dbReference>
<dbReference type="InterPro" id="IPR003604">
    <property type="entry name" value="Matrin/U1-like-C_Znf_C2H2"/>
</dbReference>
<evidence type="ECO:0000256" key="6">
    <source>
        <dbReference type="SAM" id="MobiDB-lite"/>
    </source>
</evidence>
<dbReference type="PANTHER" id="PTHR45495:SF1">
    <property type="entry name" value="DNAJ PROTEIN JJJ1 HOMOLOG"/>
    <property type="match status" value="1"/>
</dbReference>
<dbReference type="InterPro" id="IPR036869">
    <property type="entry name" value="J_dom_sf"/>
</dbReference>
<dbReference type="GO" id="GO:0008270">
    <property type="term" value="F:zinc ion binding"/>
    <property type="evidence" value="ECO:0007669"/>
    <property type="project" value="UniProtKB-KW"/>
</dbReference>
<evidence type="ECO:0000256" key="4">
    <source>
        <dbReference type="PROSITE-ProRule" id="PRU00042"/>
    </source>
</evidence>
<dbReference type="STRING" id="1157962.A0A250XGU6"/>
<dbReference type="PROSITE" id="PS00636">
    <property type="entry name" value="DNAJ_1"/>
    <property type="match status" value="1"/>
</dbReference>
<dbReference type="AlphaFoldDB" id="A0A250XGU6"/>
<dbReference type="InterPro" id="IPR054076">
    <property type="entry name" value="ZUO1-like_ZHD"/>
</dbReference>
<dbReference type="Proteomes" id="UP000232323">
    <property type="component" value="Unassembled WGS sequence"/>
</dbReference>
<dbReference type="PRINTS" id="PR00625">
    <property type="entry name" value="JDOMAIN"/>
</dbReference>
<dbReference type="SMART" id="SM00271">
    <property type="entry name" value="DnaJ"/>
    <property type="match status" value="1"/>
</dbReference>
<feature type="compositionally biased region" description="Basic residues" evidence="6">
    <location>
        <begin position="402"/>
        <end position="412"/>
    </location>
</feature>
<keyword evidence="2 4" id="KW-0863">Zinc-finger</keyword>
<name>A0A250XGU6_9CHLO</name>
<feature type="region of interest" description="Disordered" evidence="6">
    <location>
        <begin position="477"/>
        <end position="740"/>
    </location>
</feature>
<dbReference type="EMBL" id="BEGY01000078">
    <property type="protein sequence ID" value="GAX82273.1"/>
    <property type="molecule type" value="Genomic_DNA"/>
</dbReference>
<feature type="compositionally biased region" description="Acidic residues" evidence="6">
    <location>
        <begin position="442"/>
        <end position="457"/>
    </location>
</feature>
<dbReference type="PROSITE" id="PS50076">
    <property type="entry name" value="DNAJ_2"/>
    <property type="match status" value="1"/>
</dbReference>
<keyword evidence="10" id="KW-1185">Reference proteome</keyword>
<dbReference type="OrthoDB" id="5894at2759"/>
<dbReference type="SUPFAM" id="SSF57667">
    <property type="entry name" value="beta-beta-alpha zinc fingers"/>
    <property type="match status" value="1"/>
</dbReference>
<keyword evidence="1" id="KW-0479">Metal-binding</keyword>
<dbReference type="PROSITE" id="PS50157">
    <property type="entry name" value="ZINC_FINGER_C2H2_2"/>
    <property type="match status" value="2"/>
</dbReference>
<sequence>MAPGKCLYEILAVDRDADEDTIKKAYRKQALTWHPDKNSHRLEEAQEKFKEVQNAYEILSDKHERAWYDSHRDQILKSGDRHQAGGSGYDAGAAKRPDDEEDLFPYFSTSCFSGYGESVKSFYGVYSTLFEKLAKQESEASKAREEDEDSARRECPATFPRFGNADMDSVGVNAFYAFWSNFATFKQFTWCDLYNPASAPNRQVRRKMEEENKKLRKAARKEFNDTVRELVAFIRKRDKRVVKFQAEEAAKRASKLAEEEERRKAEKEARLEAASKYKEADWITASETAHHDQQDQQEEEEEELEEFYCVACEKVFRSEKQLQNHERSKKHLEQVAILRSVMEADDNLATSADTDLLNQALGAAGNTVGNHSQESCPSKVEQQDGLRSSTVQEENGRSGYNMRKKDKKKKNNRQQLGSGSSTSRRGEEADASARAPVKLEAVEDDEDDGDCCLLDNEEDEDSMLARMLKAKSGLVHGKTSEAVAGPHGSKSGKSHHQQGGSMHKDNVVADQALEPRGGQEEDEEEEDEGEEAVDGDEGEDEEEDEDAMLARLVGASSKTKVGGARSHGKQANEQRNGGQQVKPEPVQPEQQSSSHSSDESVESVGDGAATPGGIISRNKAFNYVPSGSKEDSSLPESHMRGGSKNHKKKKKQAALLSGNDRGCKVTTEDSVDSDETEIPTSSSGRRQASQHKISEDASAAGGMSSGEDEDEEGRQPIRAGCKKMSRKEKRRARAEAVPKGGYLDDGKTCKVCGEQFCSRSQLFKHIESTGHASLKA</sequence>
<evidence type="ECO:0000256" key="3">
    <source>
        <dbReference type="ARBA" id="ARBA00022833"/>
    </source>
</evidence>
<feature type="compositionally biased region" description="Polar residues" evidence="6">
    <location>
        <begin position="678"/>
        <end position="691"/>
    </location>
</feature>
<evidence type="ECO:0000259" key="7">
    <source>
        <dbReference type="PROSITE" id="PS50076"/>
    </source>
</evidence>
<feature type="compositionally biased region" description="Acidic residues" evidence="6">
    <location>
        <begin position="520"/>
        <end position="547"/>
    </location>
</feature>
<dbReference type="InterPro" id="IPR001623">
    <property type="entry name" value="DnaJ_domain"/>
</dbReference>